<dbReference type="EMBL" id="JWZX01001880">
    <property type="protein sequence ID" value="KOO31966.1"/>
    <property type="molecule type" value="Genomic_DNA"/>
</dbReference>
<evidence type="ECO:0000256" key="2">
    <source>
        <dbReference type="ARBA" id="ARBA00022528"/>
    </source>
</evidence>
<feature type="binding site" evidence="5">
    <location>
        <position position="49"/>
    </location>
    <ligand>
        <name>chlorophyll a</name>
        <dbReference type="ChEBI" id="CHEBI:58416"/>
        <label>1</label>
    </ligand>
</feature>
<evidence type="ECO:0000256" key="5">
    <source>
        <dbReference type="PIRSR" id="PIRSR601344-1"/>
    </source>
</evidence>
<dbReference type="Proteomes" id="UP000037460">
    <property type="component" value="Unassembled WGS sequence"/>
</dbReference>
<keyword evidence="2" id="KW-0150">Chloroplast</keyword>
<dbReference type="InterPro" id="IPR001344">
    <property type="entry name" value="Chloro_AB-bd_pln"/>
</dbReference>
<dbReference type="SUPFAM" id="SSF103511">
    <property type="entry name" value="Chlorophyll a-b binding protein"/>
    <property type="match status" value="1"/>
</dbReference>
<feature type="binding site" evidence="5">
    <location>
        <position position="222"/>
    </location>
    <ligand>
        <name>chlorophyll a</name>
        <dbReference type="ChEBI" id="CHEBI:58416"/>
        <label>1</label>
    </ligand>
</feature>
<evidence type="ECO:0000256" key="1">
    <source>
        <dbReference type="ARBA" id="ARBA00004229"/>
    </source>
</evidence>
<comment type="subcellular location">
    <subcellularLocation>
        <location evidence="1">Plastid</location>
        <location evidence="1">Chloroplast</location>
    </subcellularLocation>
</comment>
<keyword evidence="5" id="KW-0148">Chlorophyll</keyword>
<gene>
    <name evidence="6" type="ORF">Ctob_009547</name>
</gene>
<dbReference type="PANTHER" id="PTHR21649">
    <property type="entry name" value="CHLOROPHYLL A/B BINDING PROTEIN"/>
    <property type="match status" value="1"/>
</dbReference>
<dbReference type="AlphaFoldDB" id="A0A0M0JZB0"/>
<organism evidence="6 7">
    <name type="scientific">Chrysochromulina tobinii</name>
    <dbReference type="NCBI Taxonomy" id="1460289"/>
    <lineage>
        <taxon>Eukaryota</taxon>
        <taxon>Haptista</taxon>
        <taxon>Haptophyta</taxon>
        <taxon>Prymnesiophyceae</taxon>
        <taxon>Prymnesiales</taxon>
        <taxon>Chrysochromulinaceae</taxon>
        <taxon>Chrysochromulina</taxon>
    </lineage>
</organism>
<reference evidence="7" key="1">
    <citation type="journal article" date="2015" name="PLoS Genet.">
        <title>Genome Sequence and Transcriptome Analyses of Chrysochromulina tobin: Metabolic Tools for Enhanced Algal Fitness in the Prominent Order Prymnesiales (Haptophyceae).</title>
        <authorList>
            <person name="Hovde B.T."/>
            <person name="Deodato C.R."/>
            <person name="Hunsperger H.M."/>
            <person name="Ryken S.A."/>
            <person name="Yost W."/>
            <person name="Jha R.K."/>
            <person name="Patterson J."/>
            <person name="Monnat R.J. Jr."/>
            <person name="Barlow S.B."/>
            <person name="Starkenburg S.R."/>
            <person name="Cattolico R.A."/>
        </authorList>
    </citation>
    <scope>NUCLEOTIDE SEQUENCE</scope>
    <source>
        <strain evidence="7">CCMP291</strain>
    </source>
</reference>
<dbReference type="GO" id="GO:0009507">
    <property type="term" value="C:chloroplast"/>
    <property type="evidence" value="ECO:0007669"/>
    <property type="project" value="UniProtKB-SubCell"/>
</dbReference>
<comment type="caution">
    <text evidence="6">The sequence shown here is derived from an EMBL/GenBank/DDBJ whole genome shotgun (WGS) entry which is preliminary data.</text>
</comment>
<dbReference type="GO" id="GO:0016020">
    <property type="term" value="C:membrane"/>
    <property type="evidence" value="ECO:0007669"/>
    <property type="project" value="InterPro"/>
</dbReference>
<proteinExistence type="predicted"/>
<accession>A0A0M0JZB0</accession>
<name>A0A0M0JZB0_9EUKA</name>
<feature type="binding site" evidence="5">
    <location>
        <position position="219"/>
    </location>
    <ligand>
        <name>chlorophyll a</name>
        <dbReference type="ChEBI" id="CHEBI:58416"/>
        <label>1</label>
    </ligand>
</feature>
<keyword evidence="7" id="KW-1185">Reference proteome</keyword>
<dbReference type="OrthoDB" id="195480at2759"/>
<keyword evidence="5" id="KW-0157">Chromophore</keyword>
<keyword evidence="4" id="KW-0934">Plastid</keyword>
<dbReference type="Gene3D" id="1.10.3460.10">
    <property type="entry name" value="Chlorophyll a/b binding protein domain"/>
    <property type="match status" value="1"/>
</dbReference>
<feature type="binding site" description="axial binding residue" evidence="5">
    <location>
        <position position="80"/>
    </location>
    <ligand>
        <name>chlorophyll b</name>
        <dbReference type="ChEBI" id="CHEBI:61721"/>
        <label>1</label>
    </ligand>
    <ligandPart>
        <name>Mg</name>
        <dbReference type="ChEBI" id="CHEBI:25107"/>
    </ligandPart>
</feature>
<evidence type="ECO:0000256" key="4">
    <source>
        <dbReference type="ARBA" id="ARBA00022640"/>
    </source>
</evidence>
<evidence type="ECO:0000256" key="3">
    <source>
        <dbReference type="ARBA" id="ARBA00022531"/>
    </source>
</evidence>
<dbReference type="GO" id="GO:0016168">
    <property type="term" value="F:chlorophyll binding"/>
    <property type="evidence" value="ECO:0007669"/>
    <property type="project" value="UniProtKB-KW"/>
</dbReference>
<dbReference type="Pfam" id="PF00504">
    <property type="entry name" value="Chloroa_b-bind"/>
    <property type="match status" value="1"/>
</dbReference>
<keyword evidence="3" id="KW-0602">Photosynthesis</keyword>
<evidence type="ECO:0000313" key="7">
    <source>
        <dbReference type="Proteomes" id="UP000037460"/>
    </source>
</evidence>
<sequence length="290" mass="30882">MLSLVTTPLSLSAPILSRSSAPQMKVKTLSAKDQLIELALAQKLPMGFWDPLNLAEQNFWEQGNEATVGFLRHAEIKHGRVAMAAFVGYIVQANKICFPWALTGGPLAHQGPFADVPGETIMFSDIAAAGSPMAQWDALPSSAKCQILGTIFILEWIGEANMGAHYMRGGKPGFYPSLKEASSENGGIVPHPIPFDLFNPFGLLPEQTEAQKERGRNVEINNGRAAMLGIFGFISASKGLIVPGLDGIEGVGRYSGVYMGPFSTGDIGLPFVEGMLKSVPGLEAVLAAPI</sequence>
<dbReference type="GO" id="GO:0009765">
    <property type="term" value="P:photosynthesis, light harvesting"/>
    <property type="evidence" value="ECO:0007669"/>
    <property type="project" value="InterPro"/>
</dbReference>
<evidence type="ECO:0000313" key="6">
    <source>
        <dbReference type="EMBL" id="KOO31966.1"/>
    </source>
</evidence>
<feature type="binding site" evidence="5">
    <location>
        <position position="224"/>
    </location>
    <ligand>
        <name>chlorophyll a</name>
        <dbReference type="ChEBI" id="CHEBI:58416"/>
        <label>1</label>
    </ligand>
</feature>
<protein>
    <submittedName>
        <fullName evidence="6">Chloroplast light harvesting protein isoform 12</fullName>
    </submittedName>
</protein>
<feature type="binding site" evidence="5">
    <location>
        <position position="75"/>
    </location>
    <ligand>
        <name>chlorophyll a</name>
        <dbReference type="ChEBI" id="CHEBI:58416"/>
        <label>1</label>
    </ligand>
</feature>
<feature type="binding site" evidence="5">
    <location>
        <position position="78"/>
    </location>
    <ligand>
        <name>chlorophyll a</name>
        <dbReference type="ChEBI" id="CHEBI:58416"/>
        <label>1</label>
    </ligand>
</feature>
<dbReference type="InterPro" id="IPR022796">
    <property type="entry name" value="Chloroa_b-bind"/>
</dbReference>